<evidence type="ECO:0000313" key="1">
    <source>
        <dbReference type="EMBL" id="SFW86113.1"/>
    </source>
</evidence>
<keyword evidence="4" id="KW-1185">Reference proteome</keyword>
<dbReference type="STRING" id="1004.SAMN05661012_05839"/>
<protein>
    <submittedName>
        <fullName evidence="1">Uncharacterized protein</fullName>
    </submittedName>
</protein>
<evidence type="ECO:0000313" key="3">
    <source>
        <dbReference type="Proteomes" id="UP000183788"/>
    </source>
</evidence>
<dbReference type="Proteomes" id="UP000183788">
    <property type="component" value="Unassembled WGS sequence"/>
</dbReference>
<dbReference type="RefSeq" id="WP_072365219.1">
    <property type="nucleotide sequence ID" value="NZ_CP139972.1"/>
</dbReference>
<proteinExistence type="predicted"/>
<sequence length="490" mass="55194">MKYLIYTLLFVQQASAQAIDQLGLKKGITMNGSINASMTAYKAYGIAQRRDPFAWYLNGNVNMNLFGYSLPFSFSYSNQGSSYSQPFNQYRFAPSYKWAKLYLGSSSMQFSNYTLAGHVFNGAGVELNPGKWRMAAMYGTLLKAENRKGYGTKLGYENNGNSYSISLFAAKDPAHYNQTAAIAIKQRISKRIFADAEYSVSLLNDLFFDAIQAGVGYNGNTYALQLRYERIAPGYNTLGAYAVVNDMRNITIAPAVQLFKGRMSVTGNAGMQVNNLDHAKMSDTRRWVASINTSITPNEHWMMNAGYSNFNTFTRVRPLADPYFTNPLDTLDYYQVNTTYNTMLLYKIRSSAITLNTSFQHASDKRDANDQLSSFFTANISYTHLLTKLDLSLSTAFNYYYNTSTGLNTEFFGPNINISKQFFKKTCKAVLLSTYNITKVAQVQSRLFNTGLTLGFTPRGRKHNLGGSLLYLHKDRLTEWTGTMNYAYSF</sequence>
<evidence type="ECO:0000313" key="4">
    <source>
        <dbReference type="Proteomes" id="UP001326715"/>
    </source>
</evidence>
<dbReference type="OrthoDB" id="1091532at2"/>
<dbReference type="EMBL" id="CP140154">
    <property type="protein sequence ID" value="WQG89985.1"/>
    <property type="molecule type" value="Genomic_DNA"/>
</dbReference>
<organism evidence="1 3">
    <name type="scientific">Chitinophaga sancti</name>
    <dbReference type="NCBI Taxonomy" id="1004"/>
    <lineage>
        <taxon>Bacteria</taxon>
        <taxon>Pseudomonadati</taxon>
        <taxon>Bacteroidota</taxon>
        <taxon>Chitinophagia</taxon>
        <taxon>Chitinophagales</taxon>
        <taxon>Chitinophagaceae</taxon>
        <taxon>Chitinophaga</taxon>
    </lineage>
</organism>
<reference evidence="1 3" key="1">
    <citation type="submission" date="2016-11" db="EMBL/GenBank/DDBJ databases">
        <authorList>
            <person name="Jaros S."/>
            <person name="Januszkiewicz K."/>
            <person name="Wedrychowicz H."/>
        </authorList>
    </citation>
    <scope>NUCLEOTIDE SEQUENCE [LARGE SCALE GENOMIC DNA]</scope>
    <source>
        <strain evidence="1 3">DSM 784</strain>
    </source>
</reference>
<dbReference type="AlphaFoldDB" id="A0A1K1SP68"/>
<dbReference type="EMBL" id="FPIZ01000028">
    <property type="protein sequence ID" value="SFW86113.1"/>
    <property type="molecule type" value="Genomic_DNA"/>
</dbReference>
<accession>A0A1K1SP68</accession>
<dbReference type="Proteomes" id="UP001326715">
    <property type="component" value="Chromosome"/>
</dbReference>
<gene>
    <name evidence="1" type="ORF">SAMN05661012_05839</name>
    <name evidence="2" type="ORF">SR876_00640</name>
</gene>
<name>A0A1K1SP68_9BACT</name>
<evidence type="ECO:0000313" key="2">
    <source>
        <dbReference type="EMBL" id="WQG89985.1"/>
    </source>
</evidence>
<reference evidence="2 4" key="2">
    <citation type="submission" date="2023-11" db="EMBL/GenBank/DDBJ databases">
        <title>MicrobeMod: A computational toolkit for identifying prokaryotic methylation and restriction-modification with nanopore sequencing.</title>
        <authorList>
            <person name="Crits-Christoph A."/>
            <person name="Kang S.C."/>
            <person name="Lee H."/>
            <person name="Ostrov N."/>
        </authorList>
    </citation>
    <scope>NUCLEOTIDE SEQUENCE [LARGE SCALE GENOMIC DNA]</scope>
    <source>
        <strain evidence="2 4">ATCC 23090</strain>
    </source>
</reference>